<dbReference type="PROSITE" id="PS50157">
    <property type="entry name" value="ZINC_FINGER_C2H2_2"/>
    <property type="match status" value="1"/>
</dbReference>
<comment type="caution">
    <text evidence="3">The sequence shown here is derived from an EMBL/GenBank/DDBJ whole genome shotgun (WGS) entry which is preliminary data.</text>
</comment>
<feature type="domain" description="C2H2-type" evidence="2">
    <location>
        <begin position="65"/>
        <end position="92"/>
    </location>
</feature>
<keyword evidence="1" id="KW-0863">Zinc-finger</keyword>
<dbReference type="PROSITE" id="PS00028">
    <property type="entry name" value="ZINC_FINGER_C2H2_1"/>
    <property type="match status" value="1"/>
</dbReference>
<dbReference type="InterPro" id="IPR052797">
    <property type="entry name" value="RegFact_GeneExpr_CellDeath"/>
</dbReference>
<keyword evidence="4" id="KW-1185">Reference proteome</keyword>
<organism evidence="3 4">
    <name type="scientific">Necator americanus</name>
    <name type="common">Human hookworm</name>
    <dbReference type="NCBI Taxonomy" id="51031"/>
    <lineage>
        <taxon>Eukaryota</taxon>
        <taxon>Metazoa</taxon>
        <taxon>Ecdysozoa</taxon>
        <taxon>Nematoda</taxon>
        <taxon>Chromadorea</taxon>
        <taxon>Rhabditida</taxon>
        <taxon>Rhabditina</taxon>
        <taxon>Rhabditomorpha</taxon>
        <taxon>Strongyloidea</taxon>
        <taxon>Ancylostomatidae</taxon>
        <taxon>Bunostominae</taxon>
        <taxon>Necator</taxon>
    </lineage>
</organism>
<evidence type="ECO:0000313" key="4">
    <source>
        <dbReference type="Proteomes" id="UP001303046"/>
    </source>
</evidence>
<proteinExistence type="predicted"/>
<reference evidence="3 4" key="1">
    <citation type="submission" date="2023-08" db="EMBL/GenBank/DDBJ databases">
        <title>A Necator americanus chromosomal reference genome.</title>
        <authorList>
            <person name="Ilik V."/>
            <person name="Petrzelkova K.J."/>
            <person name="Pardy F."/>
            <person name="Fuh T."/>
            <person name="Niatou-Singa F.S."/>
            <person name="Gouil Q."/>
            <person name="Baker L."/>
            <person name="Ritchie M.E."/>
            <person name="Jex A.R."/>
            <person name="Gazzola D."/>
            <person name="Li H."/>
            <person name="Toshio Fujiwara R."/>
            <person name="Zhan B."/>
            <person name="Aroian R.V."/>
            <person name="Pafco B."/>
            <person name="Schwarz E.M."/>
        </authorList>
    </citation>
    <scope>NUCLEOTIDE SEQUENCE [LARGE SCALE GENOMIC DNA]</scope>
    <source>
        <strain evidence="3 4">Aroian</strain>
        <tissue evidence="3">Whole animal</tissue>
    </source>
</reference>
<dbReference type="Proteomes" id="UP001303046">
    <property type="component" value="Unassembled WGS sequence"/>
</dbReference>
<keyword evidence="1" id="KW-0479">Metal-binding</keyword>
<sequence>MSNSRLSKRRVAAARVMQGKCPICGKNRGEKVYEHLFFVHSYSKDAIRRIQQENRQGKANTANLMQCPQCEFKLKDHRELVEHFDDHHADRPDMEGEARRGVRHKIYHFFEKHWPSVASVKSTKKVVRYCTAFMTAAERQGEVRVEFCRQHWGHQQEPALLTMNATSEAYIVSLLKEGFKNDQILKKVRETCKGSAGTQTRLYYTTRRDIWNIATRNKVDPARRVRKLQLNNHCQKGGCNVCPYGLPCECDCKLGVSSAHADLLKRTWYDGNLSSHYGSRLDDGRLTIHIYSHC</sequence>
<name>A0ABR1DMV2_NECAM</name>
<evidence type="ECO:0000313" key="3">
    <source>
        <dbReference type="EMBL" id="KAK6750806.1"/>
    </source>
</evidence>
<dbReference type="EMBL" id="JAVFWL010000004">
    <property type="protein sequence ID" value="KAK6750806.1"/>
    <property type="molecule type" value="Genomic_DNA"/>
</dbReference>
<keyword evidence="1" id="KW-0862">Zinc</keyword>
<dbReference type="PANTHER" id="PTHR33936">
    <property type="entry name" value="PROTEIN CBG17840"/>
    <property type="match status" value="1"/>
</dbReference>
<accession>A0ABR1DMV2</accession>
<protein>
    <recommendedName>
        <fullName evidence="2">C2H2-type domain-containing protein</fullName>
    </recommendedName>
</protein>
<evidence type="ECO:0000256" key="1">
    <source>
        <dbReference type="PROSITE-ProRule" id="PRU00042"/>
    </source>
</evidence>
<dbReference type="InterPro" id="IPR013087">
    <property type="entry name" value="Znf_C2H2_type"/>
</dbReference>
<dbReference type="PANTHER" id="PTHR33936:SF24">
    <property type="entry name" value="C2H2-TYPE DOMAIN-CONTAINING PROTEIN"/>
    <property type="match status" value="1"/>
</dbReference>
<evidence type="ECO:0000259" key="2">
    <source>
        <dbReference type="PROSITE" id="PS50157"/>
    </source>
</evidence>
<gene>
    <name evidence="3" type="primary">Necator_chrIV.g15942</name>
    <name evidence="3" type="ORF">RB195_002647</name>
</gene>